<accession>A0A484ZFZ2</accession>
<dbReference type="Pfam" id="PF20432">
    <property type="entry name" value="Xre-like-HTH"/>
    <property type="match status" value="1"/>
</dbReference>
<evidence type="ECO:0000313" key="3">
    <source>
        <dbReference type="EMBL" id="VFS47412.1"/>
    </source>
</evidence>
<protein>
    <submittedName>
        <fullName evidence="3">Uncharacterized conserved protein</fullName>
    </submittedName>
</protein>
<dbReference type="Pfam" id="PF09722">
    <property type="entry name" value="Xre_MbcA_ParS_C"/>
    <property type="match status" value="1"/>
</dbReference>
<sequence length="154" mass="17099">MMTNKSQYRLTESTHHAQPKLWQSAGLPASGGIELINAIQKGLSIDIITRLNDELDVSKMYILNATGINERSFARRKTEHGRLKPEESERVARLVRIMDSAIALFEGDKKAAVEWFNTSASTLGHHSPKEMLATETGALEVTNLIGRLEHGVFS</sequence>
<dbReference type="InterPro" id="IPR046847">
    <property type="entry name" value="Xre-like_HTH"/>
</dbReference>
<organism evidence="3 4">
    <name type="scientific">Budvicia aquatica</name>
    <dbReference type="NCBI Taxonomy" id="82979"/>
    <lineage>
        <taxon>Bacteria</taxon>
        <taxon>Pseudomonadati</taxon>
        <taxon>Pseudomonadota</taxon>
        <taxon>Gammaproteobacteria</taxon>
        <taxon>Enterobacterales</taxon>
        <taxon>Budviciaceae</taxon>
        <taxon>Budvicia</taxon>
    </lineage>
</organism>
<dbReference type="AlphaFoldDB" id="A0A484ZFZ2"/>
<dbReference type="NCBIfam" id="TIGR02293">
    <property type="entry name" value="TAS_TIGR02293"/>
    <property type="match status" value="1"/>
</dbReference>
<feature type="domain" description="Antitoxin Xre-like helix-turn-helix" evidence="2">
    <location>
        <begin position="35"/>
        <end position="96"/>
    </location>
</feature>
<name>A0A484ZFZ2_9GAMM</name>
<proteinExistence type="predicted"/>
<dbReference type="InterPro" id="IPR024467">
    <property type="entry name" value="Xre/MbcA/ParS-like_toxin-bd"/>
</dbReference>
<gene>
    <name evidence="3" type="ORF">NCTC12282_02348</name>
</gene>
<dbReference type="GO" id="GO:0003677">
    <property type="term" value="F:DNA binding"/>
    <property type="evidence" value="ECO:0007669"/>
    <property type="project" value="InterPro"/>
</dbReference>
<dbReference type="EMBL" id="CAADJA010000002">
    <property type="protein sequence ID" value="VFS47412.1"/>
    <property type="molecule type" value="Genomic_DNA"/>
</dbReference>
<evidence type="ECO:0000259" key="2">
    <source>
        <dbReference type="Pfam" id="PF20432"/>
    </source>
</evidence>
<dbReference type="InterPro" id="IPR011979">
    <property type="entry name" value="Antitox_Xre"/>
</dbReference>
<reference evidence="3 4" key="1">
    <citation type="submission" date="2019-03" db="EMBL/GenBank/DDBJ databases">
        <authorList>
            <consortium name="Pathogen Informatics"/>
        </authorList>
    </citation>
    <scope>NUCLEOTIDE SEQUENCE [LARGE SCALE GENOMIC DNA]</scope>
    <source>
        <strain evidence="3 4">NCTC12282</strain>
    </source>
</reference>
<feature type="domain" description="Antitoxin Xre/MbcA/ParS-like toxin-binding" evidence="1">
    <location>
        <begin position="100"/>
        <end position="151"/>
    </location>
</feature>
<dbReference type="Proteomes" id="UP000373449">
    <property type="component" value="Unassembled WGS sequence"/>
</dbReference>
<evidence type="ECO:0000313" key="4">
    <source>
        <dbReference type="Proteomes" id="UP000373449"/>
    </source>
</evidence>
<evidence type="ECO:0000259" key="1">
    <source>
        <dbReference type="Pfam" id="PF09722"/>
    </source>
</evidence>